<gene>
    <name evidence="2" type="ORF">ACFQMA_13345</name>
</gene>
<dbReference type="GO" id="GO:0016787">
    <property type="term" value="F:hydrolase activity"/>
    <property type="evidence" value="ECO:0007669"/>
    <property type="project" value="UniProtKB-KW"/>
</dbReference>
<keyword evidence="2" id="KW-0378">Hydrolase</keyword>
<dbReference type="EMBL" id="JBHTAS010000001">
    <property type="protein sequence ID" value="MFC7140803.1"/>
    <property type="molecule type" value="Genomic_DNA"/>
</dbReference>
<keyword evidence="3" id="KW-1185">Reference proteome</keyword>
<evidence type="ECO:0000259" key="1">
    <source>
        <dbReference type="Pfam" id="PF08840"/>
    </source>
</evidence>
<feature type="domain" description="BAAT/Acyl-CoA thioester hydrolase C-terminal" evidence="1">
    <location>
        <begin position="2"/>
        <end position="47"/>
    </location>
</feature>
<sequence length="54" mass="5326">MSAGHSIAPPYRPTAGTAVAGGMALGGTPAANARACADCWPQALDCLGQARRGE</sequence>
<dbReference type="AlphaFoldDB" id="A0ABD5Y4I7"/>
<proteinExistence type="predicted"/>
<evidence type="ECO:0000313" key="3">
    <source>
        <dbReference type="Proteomes" id="UP001596432"/>
    </source>
</evidence>
<comment type="caution">
    <text evidence="2">The sequence shown here is derived from an EMBL/GenBank/DDBJ whole genome shotgun (WGS) entry which is preliminary data.</text>
</comment>
<dbReference type="Pfam" id="PF08840">
    <property type="entry name" value="BAAT_C"/>
    <property type="match status" value="1"/>
</dbReference>
<organism evidence="2 3">
    <name type="scientific">Halosimplex aquaticum</name>
    <dbReference type="NCBI Taxonomy" id="3026162"/>
    <lineage>
        <taxon>Archaea</taxon>
        <taxon>Methanobacteriati</taxon>
        <taxon>Methanobacteriota</taxon>
        <taxon>Stenosarchaea group</taxon>
        <taxon>Halobacteria</taxon>
        <taxon>Halobacteriales</taxon>
        <taxon>Haloarculaceae</taxon>
        <taxon>Halosimplex</taxon>
    </lineage>
</organism>
<dbReference type="Proteomes" id="UP001596432">
    <property type="component" value="Unassembled WGS sequence"/>
</dbReference>
<name>A0ABD5Y4I7_9EURY</name>
<evidence type="ECO:0000313" key="2">
    <source>
        <dbReference type="EMBL" id="MFC7140803.1"/>
    </source>
</evidence>
<dbReference type="RefSeq" id="WP_382261863.1">
    <property type="nucleotide sequence ID" value="NZ_JBHTAS010000001.1"/>
</dbReference>
<accession>A0ABD5Y4I7</accession>
<dbReference type="InterPro" id="IPR014940">
    <property type="entry name" value="BAAT_C"/>
</dbReference>
<reference evidence="2 3" key="1">
    <citation type="journal article" date="2019" name="Int. J. Syst. Evol. Microbiol.">
        <title>The Global Catalogue of Microorganisms (GCM) 10K type strain sequencing project: providing services to taxonomists for standard genome sequencing and annotation.</title>
        <authorList>
            <consortium name="The Broad Institute Genomics Platform"/>
            <consortium name="The Broad Institute Genome Sequencing Center for Infectious Disease"/>
            <person name="Wu L."/>
            <person name="Ma J."/>
        </authorList>
    </citation>
    <scope>NUCLEOTIDE SEQUENCE [LARGE SCALE GENOMIC DNA]</scope>
    <source>
        <strain evidence="2 3">XZYJT29</strain>
    </source>
</reference>
<protein>
    <submittedName>
        <fullName evidence="2">Acyl-CoA thioester hydrolase/BAAT C-terminal domain-containing protein</fullName>
    </submittedName>
</protein>